<evidence type="ECO:0000256" key="1">
    <source>
        <dbReference type="SAM" id="Coils"/>
    </source>
</evidence>
<protein>
    <submittedName>
        <fullName evidence="3">Uncharacterized protein</fullName>
    </submittedName>
</protein>
<feature type="non-terminal residue" evidence="3">
    <location>
        <position position="419"/>
    </location>
</feature>
<organism evidence="3 4">
    <name type="scientific">Olpidium bornovanus</name>
    <dbReference type="NCBI Taxonomy" id="278681"/>
    <lineage>
        <taxon>Eukaryota</taxon>
        <taxon>Fungi</taxon>
        <taxon>Fungi incertae sedis</taxon>
        <taxon>Olpidiomycota</taxon>
        <taxon>Olpidiomycotina</taxon>
        <taxon>Olpidiomycetes</taxon>
        <taxon>Olpidiales</taxon>
        <taxon>Olpidiaceae</taxon>
        <taxon>Olpidium</taxon>
    </lineage>
</organism>
<evidence type="ECO:0000313" key="4">
    <source>
        <dbReference type="Proteomes" id="UP000673691"/>
    </source>
</evidence>
<keyword evidence="1" id="KW-0175">Coiled coil</keyword>
<proteinExistence type="predicted"/>
<name>A0A8H8DF90_9FUNG</name>
<feature type="region of interest" description="Disordered" evidence="2">
    <location>
        <begin position="1"/>
        <end position="67"/>
    </location>
</feature>
<sequence length="419" mass="43069">MDTDDAGAPAAHAKPAFAVANGRTPEEGSAADKATLAGPEGAAPLATPGNGAATSPAPASGADPTDSAAAAAAAAATAAQLVGARRQPQLRQRILFSPPAPGVAAPAGVRPGAGLALGAGSPGAAAAAAAFGVRHAPFGVPLAPNSAPTSPSAAVPFAGSASKLSAAPATTAVGRPAPQPPEIPAPAAVMHASALAAPGHHSPQPPPPGPCAPLPHVSPAGRKRPRVEGEDTDASGAPALPSAVEAEQKQLVSKLNFELKQAKQRIERQASALELTKAEFDKQVKAQQERFNVNLLEEFVIFRSPVAGKGDPRKKSAIRQGHASRSQSKRFAWTALERGSRFEHRLTLCSCSGVPSSTSQLKYAGEIHKLAAEHKGETERFYQRMVQLKKVRLSLETENRNAQLKTKQVEMAVEDWKAK</sequence>
<comment type="caution">
    <text evidence="3">The sequence shown here is derived from an EMBL/GenBank/DDBJ whole genome shotgun (WGS) entry which is preliminary data.</text>
</comment>
<reference evidence="3 4" key="1">
    <citation type="journal article" name="Sci. Rep.">
        <title>Genome-scale phylogenetic analyses confirm Olpidium as the closest living zoosporic fungus to the non-flagellated, terrestrial fungi.</title>
        <authorList>
            <person name="Chang Y."/>
            <person name="Rochon D."/>
            <person name="Sekimoto S."/>
            <person name="Wang Y."/>
            <person name="Chovatia M."/>
            <person name="Sandor L."/>
            <person name="Salamov A."/>
            <person name="Grigoriev I.V."/>
            <person name="Stajich J.E."/>
            <person name="Spatafora J.W."/>
        </authorList>
    </citation>
    <scope>NUCLEOTIDE SEQUENCE [LARGE SCALE GENOMIC DNA]</scope>
    <source>
        <strain evidence="3">S191</strain>
    </source>
</reference>
<feature type="compositionally biased region" description="Low complexity" evidence="2">
    <location>
        <begin position="1"/>
        <end position="20"/>
    </location>
</feature>
<dbReference type="EMBL" id="JAEFCI010012453">
    <property type="protein sequence ID" value="KAG5455991.1"/>
    <property type="molecule type" value="Genomic_DNA"/>
</dbReference>
<feature type="compositionally biased region" description="Pro residues" evidence="2">
    <location>
        <begin position="203"/>
        <end position="213"/>
    </location>
</feature>
<feature type="compositionally biased region" description="Low complexity" evidence="2">
    <location>
        <begin position="46"/>
        <end position="67"/>
    </location>
</feature>
<accession>A0A8H8DF90</accession>
<dbReference type="AlphaFoldDB" id="A0A8H8DF90"/>
<keyword evidence="4" id="KW-1185">Reference proteome</keyword>
<feature type="region of interest" description="Disordered" evidence="2">
    <location>
        <begin position="197"/>
        <end position="240"/>
    </location>
</feature>
<dbReference type="Proteomes" id="UP000673691">
    <property type="component" value="Unassembled WGS sequence"/>
</dbReference>
<evidence type="ECO:0000313" key="3">
    <source>
        <dbReference type="EMBL" id="KAG5455991.1"/>
    </source>
</evidence>
<evidence type="ECO:0000256" key="2">
    <source>
        <dbReference type="SAM" id="MobiDB-lite"/>
    </source>
</evidence>
<gene>
    <name evidence="3" type="ORF">BJ554DRAFT_4390</name>
</gene>
<feature type="coiled-coil region" evidence="1">
    <location>
        <begin position="252"/>
        <end position="290"/>
    </location>
</feature>